<proteinExistence type="predicted"/>
<gene>
    <name evidence="1" type="ORF">SLEP1_g14880</name>
</gene>
<accession>A0AAV5IRI2</accession>
<comment type="caution">
    <text evidence="1">The sequence shown here is derived from an EMBL/GenBank/DDBJ whole genome shotgun (WGS) entry which is preliminary data.</text>
</comment>
<evidence type="ECO:0000313" key="1">
    <source>
        <dbReference type="EMBL" id="GKV02444.1"/>
    </source>
</evidence>
<organism evidence="1 2">
    <name type="scientific">Rubroshorea leprosula</name>
    <dbReference type="NCBI Taxonomy" id="152421"/>
    <lineage>
        <taxon>Eukaryota</taxon>
        <taxon>Viridiplantae</taxon>
        <taxon>Streptophyta</taxon>
        <taxon>Embryophyta</taxon>
        <taxon>Tracheophyta</taxon>
        <taxon>Spermatophyta</taxon>
        <taxon>Magnoliopsida</taxon>
        <taxon>eudicotyledons</taxon>
        <taxon>Gunneridae</taxon>
        <taxon>Pentapetalae</taxon>
        <taxon>rosids</taxon>
        <taxon>malvids</taxon>
        <taxon>Malvales</taxon>
        <taxon>Dipterocarpaceae</taxon>
        <taxon>Rubroshorea</taxon>
    </lineage>
</organism>
<dbReference type="AlphaFoldDB" id="A0AAV5IRI2"/>
<dbReference type="EMBL" id="BPVZ01000018">
    <property type="protein sequence ID" value="GKV02444.1"/>
    <property type="molecule type" value="Genomic_DNA"/>
</dbReference>
<name>A0AAV5IRI2_9ROSI</name>
<reference evidence="1 2" key="1">
    <citation type="journal article" date="2021" name="Commun. Biol.">
        <title>The genome of Shorea leprosula (Dipterocarpaceae) highlights the ecological relevance of drought in aseasonal tropical rainforests.</title>
        <authorList>
            <person name="Ng K.K.S."/>
            <person name="Kobayashi M.J."/>
            <person name="Fawcett J.A."/>
            <person name="Hatakeyama M."/>
            <person name="Paape T."/>
            <person name="Ng C.H."/>
            <person name="Ang C.C."/>
            <person name="Tnah L.H."/>
            <person name="Lee C.T."/>
            <person name="Nishiyama T."/>
            <person name="Sese J."/>
            <person name="O'Brien M.J."/>
            <person name="Copetti D."/>
            <person name="Mohd Noor M.I."/>
            <person name="Ong R.C."/>
            <person name="Putra M."/>
            <person name="Sireger I.Z."/>
            <person name="Indrioko S."/>
            <person name="Kosugi Y."/>
            <person name="Izuno A."/>
            <person name="Isagi Y."/>
            <person name="Lee S.L."/>
            <person name="Shimizu K.K."/>
        </authorList>
    </citation>
    <scope>NUCLEOTIDE SEQUENCE [LARGE SCALE GENOMIC DNA]</scope>
    <source>
        <strain evidence="1">214</strain>
    </source>
</reference>
<dbReference type="Proteomes" id="UP001054252">
    <property type="component" value="Unassembled WGS sequence"/>
</dbReference>
<keyword evidence="2" id="KW-1185">Reference proteome</keyword>
<evidence type="ECO:0000313" key="2">
    <source>
        <dbReference type="Proteomes" id="UP001054252"/>
    </source>
</evidence>
<protein>
    <submittedName>
        <fullName evidence="1">Uncharacterized protein</fullName>
    </submittedName>
</protein>
<sequence>MNASCSVFLSKEILSLFDLNSDEPNAKSFLFFCFKNRNLSKTPENFGTTL</sequence>